<dbReference type="Proteomes" id="UP000734218">
    <property type="component" value="Unassembled WGS sequence"/>
</dbReference>
<evidence type="ECO:0008006" key="3">
    <source>
        <dbReference type="Google" id="ProtNLM"/>
    </source>
</evidence>
<protein>
    <recommendedName>
        <fullName evidence="3">Lipoprotein</fullName>
    </recommendedName>
</protein>
<dbReference type="RefSeq" id="WP_167955262.1">
    <property type="nucleotide sequence ID" value="NZ_JAATJE010000002.1"/>
</dbReference>
<accession>A0ABX0XQA4</accession>
<organism evidence="1 2">
    <name type="scientific">Sphingomonas jejuensis</name>
    <dbReference type="NCBI Taxonomy" id="904715"/>
    <lineage>
        <taxon>Bacteria</taxon>
        <taxon>Pseudomonadati</taxon>
        <taxon>Pseudomonadota</taxon>
        <taxon>Alphaproteobacteria</taxon>
        <taxon>Sphingomonadales</taxon>
        <taxon>Sphingomonadaceae</taxon>
        <taxon>Sphingomonas</taxon>
    </lineage>
</organism>
<name>A0ABX0XQA4_9SPHN</name>
<sequence>MHRSVSYMLVASASLASCSPPPSGEQPADRAPAKIFSAQDRATAQKLSLSSASAPQAGTAQDQALACEFGLDALGTRLRSSGLLSAEQERVYAQAQALYRRRATEGLSPDEAAVARQNYETAQPDTNARARIGLSCLRQLI</sequence>
<evidence type="ECO:0000313" key="1">
    <source>
        <dbReference type="EMBL" id="NJC34881.1"/>
    </source>
</evidence>
<comment type="caution">
    <text evidence="1">The sequence shown here is derived from an EMBL/GenBank/DDBJ whole genome shotgun (WGS) entry which is preliminary data.</text>
</comment>
<dbReference type="PROSITE" id="PS51257">
    <property type="entry name" value="PROKAR_LIPOPROTEIN"/>
    <property type="match status" value="1"/>
</dbReference>
<dbReference type="EMBL" id="JAATJE010000002">
    <property type="protein sequence ID" value="NJC34881.1"/>
    <property type="molecule type" value="Genomic_DNA"/>
</dbReference>
<evidence type="ECO:0000313" key="2">
    <source>
        <dbReference type="Proteomes" id="UP000734218"/>
    </source>
</evidence>
<gene>
    <name evidence="1" type="ORF">GGR88_002395</name>
</gene>
<reference evidence="1 2" key="1">
    <citation type="submission" date="2020-03" db="EMBL/GenBank/DDBJ databases">
        <title>Genomic Encyclopedia of Type Strains, Phase IV (KMG-IV): sequencing the most valuable type-strain genomes for metagenomic binning, comparative biology and taxonomic classification.</title>
        <authorList>
            <person name="Goeker M."/>
        </authorList>
    </citation>
    <scope>NUCLEOTIDE SEQUENCE [LARGE SCALE GENOMIC DNA]</scope>
    <source>
        <strain evidence="1 2">DSM 27651</strain>
    </source>
</reference>
<proteinExistence type="predicted"/>
<keyword evidence="2" id="KW-1185">Reference proteome</keyword>